<evidence type="ECO:0000256" key="1">
    <source>
        <dbReference type="ARBA" id="ARBA00004418"/>
    </source>
</evidence>
<comment type="similarity">
    <text evidence="2">Belongs to the bacterial solute-binding protein 5 family.</text>
</comment>
<dbReference type="SUPFAM" id="SSF53850">
    <property type="entry name" value="Periplasmic binding protein-like II"/>
    <property type="match status" value="1"/>
</dbReference>
<evidence type="ECO:0000256" key="4">
    <source>
        <dbReference type="ARBA" id="ARBA00022729"/>
    </source>
</evidence>
<keyword evidence="7" id="KW-1185">Reference proteome</keyword>
<reference evidence="7" key="1">
    <citation type="journal article" date="2019" name="Int. J. Syst. Evol. Microbiol.">
        <title>The Global Catalogue of Microorganisms (GCM) 10K type strain sequencing project: providing services to taxonomists for standard genome sequencing and annotation.</title>
        <authorList>
            <consortium name="The Broad Institute Genomics Platform"/>
            <consortium name="The Broad Institute Genome Sequencing Center for Infectious Disease"/>
            <person name="Wu L."/>
            <person name="Ma J."/>
        </authorList>
    </citation>
    <scope>NUCLEOTIDE SEQUENCE [LARGE SCALE GENOMIC DNA]</scope>
    <source>
        <strain evidence="7">KCTC 52366</strain>
    </source>
</reference>
<sequence length="501" mass="54418">MAAPVAAQAQDDTLVIALPTFSEQTMTPWSGSGQRKTYLDTVYEYLVYLDADGNTQPGLAESWTIEDDGTKWTFTLREGVPFSDESCGDVTAADVKYSIERLIDEDSRAGPSSTMRRVIDTVEAPDDRTVVVNLKAPDFLLDSGYFGEAQQLGIVCKSYIEAQGDAADTAPPVGTGAYVLESSVDGSEIVMTRRAGDHWRVSPEWGTISFRAVPEEATRVAMLRAGEADIAPVSFDSIDGLKDAGIGIVSAERTWSPVIRLGGVVQTDEARFNADLPWADRRVRQAMNYAIDKQAIIDELFAGQGIVANGDTPVAAWDSVPPYPYDPEKARELLTEAGYPDGFDMTLKTFTTTPGAELPLMAEAAALYLADVGINVTIEPGDWPSIRSEWTSGGKLDFAMTHRGFPFANPENGVEAGFSTRSLFASFTSDELEEKLASLAAETDRDTRREKLTDIGQYIRDEAGAIFMVLANEPYGVGADVGDWSIDTSYVYNFDQVGKAE</sequence>
<dbReference type="RefSeq" id="WP_275632142.1">
    <property type="nucleotide sequence ID" value="NZ_JARGYD010000002.1"/>
</dbReference>
<organism evidence="6 7">
    <name type="scientific">Psychromarinibacter halotolerans</name>
    <dbReference type="NCBI Taxonomy" id="1775175"/>
    <lineage>
        <taxon>Bacteria</taxon>
        <taxon>Pseudomonadati</taxon>
        <taxon>Pseudomonadota</taxon>
        <taxon>Alphaproteobacteria</taxon>
        <taxon>Rhodobacterales</taxon>
        <taxon>Paracoccaceae</taxon>
        <taxon>Psychromarinibacter</taxon>
    </lineage>
</organism>
<dbReference type="InterPro" id="IPR000914">
    <property type="entry name" value="SBP_5_dom"/>
</dbReference>
<evidence type="ECO:0000313" key="7">
    <source>
        <dbReference type="Proteomes" id="UP001595632"/>
    </source>
</evidence>
<evidence type="ECO:0000256" key="2">
    <source>
        <dbReference type="ARBA" id="ARBA00005695"/>
    </source>
</evidence>
<evidence type="ECO:0000313" key="6">
    <source>
        <dbReference type="EMBL" id="MFC3141600.1"/>
    </source>
</evidence>
<evidence type="ECO:0000256" key="3">
    <source>
        <dbReference type="ARBA" id="ARBA00022448"/>
    </source>
</evidence>
<comment type="caution">
    <text evidence="6">The sequence shown here is derived from an EMBL/GenBank/DDBJ whole genome shotgun (WGS) entry which is preliminary data.</text>
</comment>
<accession>A0ABV7GJP4</accession>
<feature type="domain" description="Solute-binding protein family 5" evidence="5">
    <location>
        <begin position="55"/>
        <end position="419"/>
    </location>
</feature>
<dbReference type="CDD" id="cd00995">
    <property type="entry name" value="PBP2_NikA_DppA_OppA_like"/>
    <property type="match status" value="1"/>
</dbReference>
<dbReference type="PANTHER" id="PTHR30290">
    <property type="entry name" value="PERIPLASMIC BINDING COMPONENT OF ABC TRANSPORTER"/>
    <property type="match status" value="1"/>
</dbReference>
<dbReference type="InterPro" id="IPR039424">
    <property type="entry name" value="SBP_5"/>
</dbReference>
<dbReference type="InterPro" id="IPR030678">
    <property type="entry name" value="Peptide/Ni-bd"/>
</dbReference>
<dbReference type="Gene3D" id="3.40.190.10">
    <property type="entry name" value="Periplasmic binding protein-like II"/>
    <property type="match status" value="1"/>
</dbReference>
<keyword evidence="4" id="KW-0732">Signal</keyword>
<dbReference type="Proteomes" id="UP001595632">
    <property type="component" value="Unassembled WGS sequence"/>
</dbReference>
<dbReference type="PANTHER" id="PTHR30290:SF10">
    <property type="entry name" value="PERIPLASMIC OLIGOPEPTIDE-BINDING PROTEIN-RELATED"/>
    <property type="match status" value="1"/>
</dbReference>
<proteinExistence type="inferred from homology"/>
<evidence type="ECO:0000259" key="5">
    <source>
        <dbReference type="Pfam" id="PF00496"/>
    </source>
</evidence>
<dbReference type="Gene3D" id="3.10.105.10">
    <property type="entry name" value="Dipeptide-binding Protein, Domain 3"/>
    <property type="match status" value="1"/>
</dbReference>
<dbReference type="EMBL" id="JBHRTB010000010">
    <property type="protein sequence ID" value="MFC3141600.1"/>
    <property type="molecule type" value="Genomic_DNA"/>
</dbReference>
<comment type="subcellular location">
    <subcellularLocation>
        <location evidence="1">Periplasm</location>
    </subcellularLocation>
</comment>
<dbReference type="Pfam" id="PF00496">
    <property type="entry name" value="SBP_bac_5"/>
    <property type="match status" value="1"/>
</dbReference>
<dbReference type="PIRSF" id="PIRSF002741">
    <property type="entry name" value="MppA"/>
    <property type="match status" value="1"/>
</dbReference>
<keyword evidence="3" id="KW-0813">Transport</keyword>
<protein>
    <submittedName>
        <fullName evidence="6">ABC transporter substrate-binding protein</fullName>
    </submittedName>
</protein>
<name>A0ABV7GJP4_9RHOB</name>
<gene>
    <name evidence="6" type="ORF">ACFOGP_02720</name>
</gene>